<protein>
    <submittedName>
        <fullName evidence="2">Protein N-acetyltransferase, RimJ/RimL family</fullName>
    </submittedName>
</protein>
<reference evidence="3" key="1">
    <citation type="submission" date="2016-11" db="EMBL/GenBank/DDBJ databases">
        <authorList>
            <person name="Varghese N."/>
            <person name="Submissions S."/>
        </authorList>
    </citation>
    <scope>NUCLEOTIDE SEQUENCE [LARGE SCALE GENOMIC DNA]</scope>
    <source>
        <strain evidence="3">DSM 22638</strain>
    </source>
</reference>
<dbReference type="GO" id="GO:0016747">
    <property type="term" value="F:acyltransferase activity, transferring groups other than amino-acyl groups"/>
    <property type="evidence" value="ECO:0007669"/>
    <property type="project" value="InterPro"/>
</dbReference>
<dbReference type="InterPro" id="IPR000182">
    <property type="entry name" value="GNAT_dom"/>
</dbReference>
<feature type="domain" description="N-acetyltransferase" evidence="1">
    <location>
        <begin position="16"/>
        <end position="183"/>
    </location>
</feature>
<evidence type="ECO:0000259" key="1">
    <source>
        <dbReference type="PROSITE" id="PS51186"/>
    </source>
</evidence>
<keyword evidence="2" id="KW-0808">Transferase</keyword>
<proteinExistence type="predicted"/>
<dbReference type="EMBL" id="FQWL01000003">
    <property type="protein sequence ID" value="SHG73217.1"/>
    <property type="molecule type" value="Genomic_DNA"/>
</dbReference>
<evidence type="ECO:0000313" key="2">
    <source>
        <dbReference type="EMBL" id="SHG73217.1"/>
    </source>
</evidence>
<dbReference type="PANTHER" id="PTHR43610:SF1">
    <property type="entry name" value="N-ACETYLTRANSFERASE DOMAIN-CONTAINING PROTEIN"/>
    <property type="match status" value="1"/>
</dbReference>
<dbReference type="SUPFAM" id="SSF55729">
    <property type="entry name" value="Acyl-CoA N-acyltransferases (Nat)"/>
    <property type="match status" value="1"/>
</dbReference>
<dbReference type="Gene3D" id="3.40.630.30">
    <property type="match status" value="1"/>
</dbReference>
<dbReference type="Pfam" id="PF13302">
    <property type="entry name" value="Acetyltransf_3"/>
    <property type="match status" value="1"/>
</dbReference>
<dbReference type="OrthoDB" id="9795199at2"/>
<organism evidence="2 3">
    <name type="scientific">Flagellimonas flava</name>
    <dbReference type="NCBI Taxonomy" id="570519"/>
    <lineage>
        <taxon>Bacteria</taxon>
        <taxon>Pseudomonadati</taxon>
        <taxon>Bacteroidota</taxon>
        <taxon>Flavobacteriia</taxon>
        <taxon>Flavobacteriales</taxon>
        <taxon>Flavobacteriaceae</taxon>
        <taxon>Flagellimonas</taxon>
    </lineage>
</organism>
<gene>
    <name evidence="2" type="ORF">SAMN04488116_2300</name>
</gene>
<dbReference type="AlphaFoldDB" id="A0A1M5M7G8"/>
<evidence type="ECO:0000313" key="3">
    <source>
        <dbReference type="Proteomes" id="UP000184532"/>
    </source>
</evidence>
<accession>A0A1M5M7G8</accession>
<dbReference type="PROSITE" id="PS51186">
    <property type="entry name" value="GNAT"/>
    <property type="match status" value="1"/>
</dbReference>
<dbReference type="PANTHER" id="PTHR43610">
    <property type="entry name" value="BLL6696 PROTEIN"/>
    <property type="match status" value="1"/>
</dbReference>
<keyword evidence="3" id="KW-1185">Reference proteome</keyword>
<dbReference type="RefSeq" id="WP_073179645.1">
    <property type="nucleotide sequence ID" value="NZ_FQWL01000003.1"/>
</dbReference>
<dbReference type="Proteomes" id="UP000184532">
    <property type="component" value="Unassembled WGS sequence"/>
</dbReference>
<name>A0A1M5M7G8_9FLAO</name>
<dbReference type="InterPro" id="IPR016181">
    <property type="entry name" value="Acyl_CoA_acyltransferase"/>
</dbReference>
<sequence>MPIDFDKSYVLENQRVRLEPLMPEHLDELKEIASEKAIWTYFLGRSDGGEDFQHYVEDAIASRKAHKEYPFAVYDKMQGKFIGSTRFFDYQQDLNTIRLGYTWYGKTSRGTGLNKNCKFLMFQFAFEELGVERVGLGAHAENKISIAAMESVGCTREGKIRNLFPSIKGPGRADAVLLGLLKSEWHAGVKENLKHRL</sequence>
<dbReference type="STRING" id="570519.SAMN04488116_2300"/>